<dbReference type="Gene3D" id="1.10.10.10">
    <property type="entry name" value="Winged helix-like DNA-binding domain superfamily/Winged helix DNA-binding domain"/>
    <property type="match status" value="1"/>
</dbReference>
<gene>
    <name evidence="2" type="ORF">K1X11_017085</name>
</gene>
<dbReference type="SUPFAM" id="SSF46785">
    <property type="entry name" value="Winged helix' DNA-binding domain"/>
    <property type="match status" value="1"/>
</dbReference>
<dbReference type="InterPro" id="IPR036388">
    <property type="entry name" value="WH-like_DNA-bd_sf"/>
</dbReference>
<dbReference type="InterPro" id="IPR036390">
    <property type="entry name" value="WH_DNA-bd_sf"/>
</dbReference>
<evidence type="ECO:0000313" key="3">
    <source>
        <dbReference type="Proteomes" id="UP000738431"/>
    </source>
</evidence>
<dbReference type="PROSITE" id="PS50995">
    <property type="entry name" value="HTH_MARR_2"/>
    <property type="match status" value="1"/>
</dbReference>
<reference evidence="2 3" key="1">
    <citation type="submission" date="2021-08" db="EMBL/GenBank/DDBJ databases">
        <authorList>
            <person name="Zhang D."/>
            <person name="Zhang A."/>
            <person name="Wang L."/>
        </authorList>
    </citation>
    <scope>NUCLEOTIDE SEQUENCE [LARGE SCALE GENOMIC DNA]</scope>
    <source>
        <strain evidence="2 3">WL0086</strain>
    </source>
</reference>
<organism evidence="2 3">
    <name type="scientific">Actomonas aquatica</name>
    <dbReference type="NCBI Taxonomy" id="2866162"/>
    <lineage>
        <taxon>Bacteria</taxon>
        <taxon>Pseudomonadati</taxon>
        <taxon>Verrucomicrobiota</taxon>
        <taxon>Opitutia</taxon>
        <taxon>Opitutales</taxon>
        <taxon>Opitutaceae</taxon>
        <taxon>Actomonas</taxon>
    </lineage>
</organism>
<dbReference type="InterPro" id="IPR000835">
    <property type="entry name" value="HTH_MarR-typ"/>
</dbReference>
<dbReference type="PANTHER" id="PTHR33164">
    <property type="entry name" value="TRANSCRIPTIONAL REGULATOR, MARR FAMILY"/>
    <property type="match status" value="1"/>
</dbReference>
<name>A0ABZ1C5L7_9BACT</name>
<keyword evidence="3" id="KW-1185">Reference proteome</keyword>
<proteinExistence type="predicted"/>
<evidence type="ECO:0000313" key="2">
    <source>
        <dbReference type="EMBL" id="WRQ86528.1"/>
    </source>
</evidence>
<dbReference type="SMART" id="SM00347">
    <property type="entry name" value="HTH_MARR"/>
    <property type="match status" value="1"/>
</dbReference>
<dbReference type="RefSeq" id="WP_221033211.1">
    <property type="nucleotide sequence ID" value="NZ_CP139781.1"/>
</dbReference>
<accession>A0ABZ1C5L7</accession>
<dbReference type="Pfam" id="PF12802">
    <property type="entry name" value="MarR_2"/>
    <property type="match status" value="1"/>
</dbReference>
<feature type="domain" description="HTH marR-type" evidence="1">
    <location>
        <begin position="17"/>
        <end position="146"/>
    </location>
</feature>
<dbReference type="EMBL" id="CP139781">
    <property type="protein sequence ID" value="WRQ86528.1"/>
    <property type="molecule type" value="Genomic_DNA"/>
</dbReference>
<sequence length="146" mass="16387">MPNRSDSATSQVLAKAEFELLAEFRFTLRRFLGFSEAAAKRHGVSPQQYQALLAIEGFPGRDWVTVSELAEQLRIAHHSAVGLVNRMEGLKLVKRSVSTEDRRRVEVSLQPAGRVVLGKLYRVHREELRTVGPKLIALLQEASLPE</sequence>
<protein>
    <submittedName>
        <fullName evidence="2">Helix-turn-helix domain-containing protein</fullName>
    </submittedName>
</protein>
<dbReference type="PANTHER" id="PTHR33164:SF43">
    <property type="entry name" value="HTH-TYPE TRANSCRIPTIONAL REPRESSOR YETL"/>
    <property type="match status" value="1"/>
</dbReference>
<reference evidence="2 3" key="2">
    <citation type="submission" date="2023-12" db="EMBL/GenBank/DDBJ databases">
        <title>Description of an unclassified Opitutus bacterium of Verrucomicrobiota.</title>
        <authorList>
            <person name="Zhang D.-F."/>
        </authorList>
    </citation>
    <scope>NUCLEOTIDE SEQUENCE [LARGE SCALE GENOMIC DNA]</scope>
    <source>
        <strain evidence="2 3">WL0086</strain>
    </source>
</reference>
<dbReference type="InterPro" id="IPR039422">
    <property type="entry name" value="MarR/SlyA-like"/>
</dbReference>
<evidence type="ECO:0000259" key="1">
    <source>
        <dbReference type="PROSITE" id="PS50995"/>
    </source>
</evidence>
<dbReference type="Proteomes" id="UP000738431">
    <property type="component" value="Chromosome"/>
</dbReference>